<accession>A0A7X0AZV3</accession>
<evidence type="ECO:0000313" key="3">
    <source>
        <dbReference type="Proteomes" id="UP000539175"/>
    </source>
</evidence>
<dbReference type="RefSeq" id="WP_184803287.1">
    <property type="nucleotide sequence ID" value="NZ_JACIIZ010000010.1"/>
</dbReference>
<dbReference type="Proteomes" id="UP000539175">
    <property type="component" value="Unassembled WGS sequence"/>
</dbReference>
<name>A0A7X0AZV3_9PROT</name>
<dbReference type="PROSITE" id="PS50234">
    <property type="entry name" value="VWFA"/>
    <property type="match status" value="1"/>
</dbReference>
<reference evidence="2 3" key="1">
    <citation type="submission" date="2020-08" db="EMBL/GenBank/DDBJ databases">
        <title>Genomic Encyclopedia of Type Strains, Phase IV (KMG-IV): sequencing the most valuable type-strain genomes for metagenomic binning, comparative biology and taxonomic classification.</title>
        <authorList>
            <person name="Goeker M."/>
        </authorList>
    </citation>
    <scope>NUCLEOTIDE SEQUENCE [LARGE SCALE GENOMIC DNA]</scope>
    <source>
        <strain evidence="2 3">DSM 22198</strain>
    </source>
</reference>
<dbReference type="EMBL" id="JACIIZ010000010">
    <property type="protein sequence ID" value="MBB6253163.1"/>
    <property type="molecule type" value="Genomic_DNA"/>
</dbReference>
<dbReference type="SUPFAM" id="SSF53300">
    <property type="entry name" value="vWA-like"/>
    <property type="match status" value="1"/>
</dbReference>
<gene>
    <name evidence="2" type="ORF">FHS74_003732</name>
</gene>
<dbReference type="InterPro" id="IPR036465">
    <property type="entry name" value="vWFA_dom_sf"/>
</dbReference>
<dbReference type="InterPro" id="IPR013783">
    <property type="entry name" value="Ig-like_fold"/>
</dbReference>
<evidence type="ECO:0000259" key="1">
    <source>
        <dbReference type="PROSITE" id="PS50234"/>
    </source>
</evidence>
<dbReference type="Gene3D" id="3.40.50.410">
    <property type="entry name" value="von Willebrand factor, type A domain"/>
    <property type="match status" value="1"/>
</dbReference>
<dbReference type="InterPro" id="IPR002035">
    <property type="entry name" value="VWF_A"/>
</dbReference>
<comment type="caution">
    <text evidence="2">The sequence shown here is derived from an EMBL/GenBank/DDBJ whole genome shotgun (WGS) entry which is preliminary data.</text>
</comment>
<dbReference type="Gene3D" id="2.60.40.10">
    <property type="entry name" value="Immunoglobulins"/>
    <property type="match status" value="2"/>
</dbReference>
<protein>
    <recommendedName>
        <fullName evidence="1">VWFA domain-containing protein</fullName>
    </recommendedName>
</protein>
<evidence type="ECO:0000313" key="2">
    <source>
        <dbReference type="EMBL" id="MBB6253163.1"/>
    </source>
</evidence>
<keyword evidence="3" id="KW-1185">Reference proteome</keyword>
<sequence length="1039" mass="109228">MAFDVYPQPQTAPLTVPPGGAGITVDLVQERRSAEAQPTMYIRVALVGGAVAPTFKLQAGTGAAVALMVNMALPINDPSTLPNPYVADAFLTVEANGVFLISVFLYVATASTWKLTIINNDAVARGFTFVAADSDADSKQPWIEAATAIGFNALISETATQTLRLFNHGTGPLTGIGGAPAGPGAASFMVTVPGGASIPPNGNLDILVTLLPVATPQTLAATLDITSNDGTAQKAAGHNSRVALTASVGKLEIAFMLDGSGSMAYGPAGETTLIGIDNKSTRWGRLVTGVQAALAVLQNFGADKGNFAVGMYPNILGFPADPTGPYAGPLPVASPSAADFTAMLPISPANVGDAKGKIDLHFARLNAAATPMGAAIAHAIGTNPGSFGGYFEADAQGLNRRWLILMTDGNDNSHPPFPNDFFGNGTTGQGFVPKKIKVAALGYGNTNAAVEPVNTGLLNQIVTNAYQGSAANYHYAEADSGPDLTAKFIKGLLFSGLTLDSLADPSGVLTPAHPQIVHKVPVTEYDDKLSFIVAWSTYNPGRLIVQVRTPLGEVLEKAGPDYTVDTNPRFRMLTFDRDYLANRADPDNPRYGTWTLLIRLDPKAQDRDQTHEGRGQEPYDYQIIADTRLNLRVEFNRPNYVAGATVGLSAQILLQGLALTGAAVTLTVTAPATSYTNWLANTPVSPRDYNAARERQGRGNPDIDSIGVKQIALISTGLKFSAVENTFTVPMVDGKGNGVYGATLHDTTVPGTYRFLITAVGALPDGTPYRREQSRTVEIVARPVAANTPFQVDYLRIVQNGQPLTQATVTVHPRDRFNNATLLDPQLDPSLAFPASGATFTGPITDNHDGSYTRVLTYPDGHIAHVGVTLNRHTVVPKTLLVDPGQLRYADTVANVKLGYEAAPGANQHTVADACLGDCTTAPDHGYVSLGALGEITLAFAGHSIVGQGHDDLTVFIHADQPPRPYVVEASVDTGGTHWFEVGRSLGVTQTFSLADQGTPVTARMIRIRDTSGQIRTASGAPSATPGVSVLGLGVARLE</sequence>
<proteinExistence type="predicted"/>
<organism evidence="2 3">
    <name type="scientific">Nitrospirillum iridis</name>
    <dbReference type="NCBI Taxonomy" id="765888"/>
    <lineage>
        <taxon>Bacteria</taxon>
        <taxon>Pseudomonadati</taxon>
        <taxon>Pseudomonadota</taxon>
        <taxon>Alphaproteobacteria</taxon>
        <taxon>Rhodospirillales</taxon>
        <taxon>Azospirillaceae</taxon>
        <taxon>Nitrospirillum</taxon>
    </lineage>
</organism>
<dbReference type="AlphaFoldDB" id="A0A7X0AZV3"/>
<feature type="domain" description="VWFA" evidence="1">
    <location>
        <begin position="252"/>
        <end position="492"/>
    </location>
</feature>